<dbReference type="PANTHER" id="PTHR12383">
    <property type="entry name" value="PROTEASE FAMILY S26 MITOCHONDRIAL INNER MEMBRANE PROTEASE-RELATED"/>
    <property type="match status" value="1"/>
</dbReference>
<dbReference type="InterPro" id="IPR019533">
    <property type="entry name" value="Peptidase_S26"/>
</dbReference>
<feature type="domain" description="Peptidase S26" evidence="8">
    <location>
        <begin position="125"/>
        <end position="270"/>
    </location>
</feature>
<dbReference type="InterPro" id="IPR019758">
    <property type="entry name" value="Pept_S26A_signal_pept_1_CS"/>
</dbReference>
<keyword evidence="3" id="KW-0378">Hydrolase</keyword>
<evidence type="ECO:0000256" key="2">
    <source>
        <dbReference type="ARBA" id="ARBA00022792"/>
    </source>
</evidence>
<dbReference type="InterPro" id="IPR052064">
    <property type="entry name" value="Mito_IMP1_subunit"/>
</dbReference>
<comment type="subcellular location">
    <subcellularLocation>
        <location evidence="1">Mitochondrion inner membrane</location>
    </subcellularLocation>
</comment>
<dbReference type="Pfam" id="PF10502">
    <property type="entry name" value="Peptidase_S26"/>
    <property type="match status" value="2"/>
</dbReference>
<dbReference type="CDD" id="cd06530">
    <property type="entry name" value="S26_SPase_I"/>
    <property type="match status" value="1"/>
</dbReference>
<evidence type="ECO:0000259" key="8">
    <source>
        <dbReference type="Pfam" id="PF10502"/>
    </source>
</evidence>
<feature type="active site" evidence="7">
    <location>
        <position position="153"/>
    </location>
</feature>
<keyword evidence="5" id="KW-0472">Membrane</keyword>
<reference evidence="9 10" key="1">
    <citation type="submission" date="2024-10" db="EMBL/GenBank/DDBJ databases">
        <title>Updated reference genomes for cyclostephanoid diatoms.</title>
        <authorList>
            <person name="Roberts W.R."/>
            <person name="Alverson A.J."/>
        </authorList>
    </citation>
    <scope>NUCLEOTIDE SEQUENCE [LARGE SCALE GENOMIC DNA]</scope>
    <source>
        <strain evidence="9 10">AJA010-31</strain>
    </source>
</reference>
<feature type="domain" description="Peptidase S26" evidence="8">
    <location>
        <begin position="278"/>
        <end position="319"/>
    </location>
</feature>
<dbReference type="PRINTS" id="PR00727">
    <property type="entry name" value="LEADERPTASE"/>
</dbReference>
<evidence type="ECO:0000256" key="6">
    <source>
        <dbReference type="ARBA" id="ARBA00038445"/>
    </source>
</evidence>
<comment type="similarity">
    <text evidence="6">Belongs to the peptidase S26 family. IMP1 subfamily.</text>
</comment>
<dbReference type="SUPFAM" id="SSF51306">
    <property type="entry name" value="LexA/Signal peptidase"/>
    <property type="match status" value="1"/>
</dbReference>
<evidence type="ECO:0000256" key="7">
    <source>
        <dbReference type="PIRSR" id="PIRSR600223-1"/>
    </source>
</evidence>
<sequence>MAMYYASLCVRRQRLLMAPTKHMYIEPMCNRYRDSANRALLFGSMRISRQCIHSHISPLELLRKQSISHRNFAAAGPSVQIRTLSNSNKPYEPSSLGKFILSIYEEFKFVFNSIRQITFDDISLWLLRTSAVLGMVHVTTEYGFRTFTCEGPSMEPTIIDGSYTLVLVERWSHRLFGLESDYDVDSEMCKNVRDEELKSGDHYNLSWVCGDHKGNFYEEWLSLLKGIWRQHFTSGLQRGDVIILNHPNREGTICKRIIGMPGDIVIRNDGGSSDSDSRVAIPPGHFWVEGDNSLQSLDSRDYGAIPASLTIGKVMCRLWPLRDYVWIGMDANGIHQWERIPARIGRGYRPMPADDRSFIGSYVLGTKR</sequence>
<dbReference type="PROSITE" id="PS00761">
    <property type="entry name" value="SPASE_I_3"/>
    <property type="match status" value="1"/>
</dbReference>
<proteinExistence type="inferred from homology"/>
<evidence type="ECO:0000313" key="9">
    <source>
        <dbReference type="EMBL" id="KAL3765807.1"/>
    </source>
</evidence>
<accession>A0ABD3MQ72</accession>
<dbReference type="InterPro" id="IPR000223">
    <property type="entry name" value="Pept_S26A_signal_pept_1"/>
</dbReference>
<dbReference type="AlphaFoldDB" id="A0ABD3MQ72"/>
<dbReference type="Proteomes" id="UP001530400">
    <property type="component" value="Unassembled WGS sequence"/>
</dbReference>
<gene>
    <name evidence="9" type="ORF">ACHAWO_011754</name>
</gene>
<dbReference type="GO" id="GO:0016787">
    <property type="term" value="F:hydrolase activity"/>
    <property type="evidence" value="ECO:0007669"/>
    <property type="project" value="UniProtKB-KW"/>
</dbReference>
<dbReference type="PANTHER" id="PTHR12383:SF16">
    <property type="entry name" value="MITOCHONDRIAL INNER MEMBRANE PROTEASE SUBUNIT 1"/>
    <property type="match status" value="1"/>
</dbReference>
<evidence type="ECO:0000256" key="5">
    <source>
        <dbReference type="ARBA" id="ARBA00023136"/>
    </source>
</evidence>
<organism evidence="9 10">
    <name type="scientific">Cyclotella atomus</name>
    <dbReference type="NCBI Taxonomy" id="382360"/>
    <lineage>
        <taxon>Eukaryota</taxon>
        <taxon>Sar</taxon>
        <taxon>Stramenopiles</taxon>
        <taxon>Ochrophyta</taxon>
        <taxon>Bacillariophyta</taxon>
        <taxon>Coscinodiscophyceae</taxon>
        <taxon>Thalassiosirophycidae</taxon>
        <taxon>Stephanodiscales</taxon>
        <taxon>Stephanodiscaceae</taxon>
        <taxon>Cyclotella</taxon>
    </lineage>
</organism>
<keyword evidence="10" id="KW-1185">Reference proteome</keyword>
<dbReference type="InterPro" id="IPR036286">
    <property type="entry name" value="LexA/Signal_pep-like_sf"/>
</dbReference>
<comment type="caution">
    <text evidence="9">The sequence shown here is derived from an EMBL/GenBank/DDBJ whole genome shotgun (WGS) entry which is preliminary data.</text>
</comment>
<dbReference type="EMBL" id="JALLPJ020001396">
    <property type="protein sequence ID" value="KAL3765807.1"/>
    <property type="molecule type" value="Genomic_DNA"/>
</dbReference>
<keyword evidence="2" id="KW-0999">Mitochondrion inner membrane</keyword>
<protein>
    <recommendedName>
        <fullName evidence="8">Peptidase S26 domain-containing protein</fullName>
    </recommendedName>
</protein>
<evidence type="ECO:0000256" key="1">
    <source>
        <dbReference type="ARBA" id="ARBA00004273"/>
    </source>
</evidence>
<feature type="active site" evidence="7">
    <location>
        <position position="255"/>
    </location>
</feature>
<dbReference type="Gene3D" id="2.10.109.10">
    <property type="entry name" value="Umud Fragment, subunit A"/>
    <property type="match status" value="1"/>
</dbReference>
<keyword evidence="4" id="KW-0496">Mitochondrion</keyword>
<name>A0ABD3MQ72_9STRA</name>
<evidence type="ECO:0000313" key="10">
    <source>
        <dbReference type="Proteomes" id="UP001530400"/>
    </source>
</evidence>
<evidence type="ECO:0000256" key="3">
    <source>
        <dbReference type="ARBA" id="ARBA00022801"/>
    </source>
</evidence>
<evidence type="ECO:0000256" key="4">
    <source>
        <dbReference type="ARBA" id="ARBA00023128"/>
    </source>
</evidence>
<dbReference type="GO" id="GO:0005743">
    <property type="term" value="C:mitochondrial inner membrane"/>
    <property type="evidence" value="ECO:0007669"/>
    <property type="project" value="UniProtKB-SubCell"/>
</dbReference>